<dbReference type="AlphaFoldDB" id="A0A7J9BMH9"/>
<dbReference type="CDD" id="cd00303">
    <property type="entry name" value="retropepsin_like"/>
    <property type="match status" value="1"/>
</dbReference>
<dbReference type="Gene3D" id="2.40.70.10">
    <property type="entry name" value="Acid Proteases"/>
    <property type="match status" value="1"/>
</dbReference>
<name>A0A7J9BMH9_GOSGO</name>
<dbReference type="InterPro" id="IPR021109">
    <property type="entry name" value="Peptidase_aspartic_dom_sf"/>
</dbReference>
<dbReference type="EMBL" id="JABEZY010000004">
    <property type="protein sequence ID" value="MBA0737295.1"/>
    <property type="molecule type" value="Genomic_DNA"/>
</dbReference>
<evidence type="ECO:0000313" key="1">
    <source>
        <dbReference type="EMBL" id="MBA0737295.1"/>
    </source>
</evidence>
<keyword evidence="2" id="KW-1185">Reference proteome</keyword>
<accession>A0A7J9BMH9</accession>
<organism evidence="1 2">
    <name type="scientific">Gossypium gossypioides</name>
    <name type="common">Mexican cotton</name>
    <name type="synonym">Selera gossypioides</name>
    <dbReference type="NCBI Taxonomy" id="34282"/>
    <lineage>
        <taxon>Eukaryota</taxon>
        <taxon>Viridiplantae</taxon>
        <taxon>Streptophyta</taxon>
        <taxon>Embryophyta</taxon>
        <taxon>Tracheophyta</taxon>
        <taxon>Spermatophyta</taxon>
        <taxon>Magnoliopsida</taxon>
        <taxon>eudicotyledons</taxon>
        <taxon>Gunneridae</taxon>
        <taxon>Pentapetalae</taxon>
        <taxon>rosids</taxon>
        <taxon>malvids</taxon>
        <taxon>Malvales</taxon>
        <taxon>Malvaceae</taxon>
        <taxon>Malvoideae</taxon>
        <taxon>Gossypium</taxon>
    </lineage>
</organism>
<dbReference type="Proteomes" id="UP000593579">
    <property type="component" value="Unassembled WGS sequence"/>
</dbReference>
<evidence type="ECO:0008006" key="3">
    <source>
        <dbReference type="Google" id="ProtNLM"/>
    </source>
</evidence>
<sequence>MELVERKTLRVNSMVLISKKRDENEGLMFVDINIAGQKRSALVDMGALDLFILEKTAKKLGLLIKKSNRKIKMINSEEAPTVGVVRNVELQIDKWKGKEEFEVIKLDDYDYVLGLNFLDRIHAALYPWADQIHIITGPLSKIIVPVHQDMKVRTKVLSSIQLVEDVSYRRNIDSIEYNAMKTSSEVGPFKVHK</sequence>
<dbReference type="PANTHER" id="PTHR12917">
    <property type="entry name" value="ASPARTYL PROTEASE DDI-RELATED"/>
    <property type="match status" value="1"/>
</dbReference>
<dbReference type="Pfam" id="PF13975">
    <property type="entry name" value="gag-asp_proteas"/>
    <property type="match status" value="1"/>
</dbReference>
<evidence type="ECO:0000313" key="2">
    <source>
        <dbReference type="Proteomes" id="UP000593579"/>
    </source>
</evidence>
<reference evidence="1 2" key="1">
    <citation type="journal article" date="2019" name="Genome Biol. Evol.">
        <title>Insights into the evolution of the New World diploid cottons (Gossypium, subgenus Houzingenia) based on genome sequencing.</title>
        <authorList>
            <person name="Grover C.E."/>
            <person name="Arick M.A. 2nd"/>
            <person name="Thrash A."/>
            <person name="Conover J.L."/>
            <person name="Sanders W.S."/>
            <person name="Peterson D.G."/>
            <person name="Frelichowski J.E."/>
            <person name="Scheffler J.A."/>
            <person name="Scheffler B.E."/>
            <person name="Wendel J.F."/>
        </authorList>
    </citation>
    <scope>NUCLEOTIDE SEQUENCE [LARGE SCALE GENOMIC DNA]</scope>
    <source>
        <strain evidence="1">5</strain>
        <tissue evidence="1">Leaf</tissue>
    </source>
</reference>
<comment type="caution">
    <text evidence="1">The sequence shown here is derived from an EMBL/GenBank/DDBJ whole genome shotgun (WGS) entry which is preliminary data.</text>
</comment>
<gene>
    <name evidence="1" type="ORF">Gogos_010765</name>
</gene>
<proteinExistence type="predicted"/>
<protein>
    <recommendedName>
        <fullName evidence="3">Aspartic peptidase DDI1-type domain-containing protein</fullName>
    </recommendedName>
</protein>
<dbReference type="PANTHER" id="PTHR12917:SF18">
    <property type="entry name" value="DNA DAMAGE-INDUCIBLE PROTEIN 1-LIKE"/>
    <property type="match status" value="1"/>
</dbReference>
<dbReference type="SUPFAM" id="SSF50630">
    <property type="entry name" value="Acid proteases"/>
    <property type="match status" value="1"/>
</dbReference>
<dbReference type="OrthoDB" id="1001751at2759"/>